<comment type="caution">
    <text evidence="1">The sequence shown here is derived from an EMBL/GenBank/DDBJ whole genome shotgun (WGS) entry which is preliminary data.</text>
</comment>
<gene>
    <name evidence="1" type="ORF">JR316_001429</name>
</gene>
<reference evidence="1" key="1">
    <citation type="submission" date="2021-02" db="EMBL/GenBank/DDBJ databases">
        <title>Psilocybe cubensis genome.</title>
        <authorList>
            <person name="Mckernan K.J."/>
            <person name="Crawford S."/>
            <person name="Trippe A."/>
            <person name="Kane L.T."/>
            <person name="Mclaughlin S."/>
        </authorList>
    </citation>
    <scope>NUCLEOTIDE SEQUENCE [LARGE SCALE GENOMIC DNA]</scope>
    <source>
        <strain evidence="1">MGC-MH-2018</strain>
    </source>
</reference>
<proteinExistence type="predicted"/>
<organism evidence="1">
    <name type="scientific">Psilocybe cubensis</name>
    <name type="common">Psychedelic mushroom</name>
    <name type="synonym">Stropharia cubensis</name>
    <dbReference type="NCBI Taxonomy" id="181762"/>
    <lineage>
        <taxon>Eukaryota</taxon>
        <taxon>Fungi</taxon>
        <taxon>Dikarya</taxon>
        <taxon>Basidiomycota</taxon>
        <taxon>Agaricomycotina</taxon>
        <taxon>Agaricomycetes</taxon>
        <taxon>Agaricomycetidae</taxon>
        <taxon>Agaricales</taxon>
        <taxon>Agaricineae</taxon>
        <taxon>Strophariaceae</taxon>
        <taxon>Psilocybe</taxon>
    </lineage>
</organism>
<evidence type="ECO:0000313" key="1">
    <source>
        <dbReference type="EMBL" id="KAG5174762.1"/>
    </source>
</evidence>
<dbReference type="EMBL" id="JAFIQS010000001">
    <property type="protein sequence ID" value="KAG5174762.1"/>
    <property type="molecule type" value="Genomic_DNA"/>
</dbReference>
<sequence length="100" mass="10984">MRLNSRFGLPGNAVKKMACQNAPTLCIAFPRPASPIHHTEETTCRLLGRPFSDTIYRFPADSSWNLNAMGQQLGICRPGSVFMRPATAMSSFPRISSNAI</sequence>
<accession>A0A8H7Y9A1</accession>
<dbReference type="AlphaFoldDB" id="A0A8H7Y9A1"/>
<protein>
    <submittedName>
        <fullName evidence="1">Uncharacterized protein</fullName>
    </submittedName>
</protein>
<name>A0A8H7Y9A1_PSICU</name>